<dbReference type="CDD" id="cd18070">
    <property type="entry name" value="DEXQc_SHPRH"/>
    <property type="match status" value="1"/>
</dbReference>
<dbReference type="InterPro" id="IPR001841">
    <property type="entry name" value="Znf_RING"/>
</dbReference>
<dbReference type="SMART" id="SM00184">
    <property type="entry name" value="RING"/>
    <property type="match status" value="1"/>
</dbReference>
<dbReference type="InterPro" id="IPR013083">
    <property type="entry name" value="Znf_RING/FYVE/PHD"/>
</dbReference>
<dbReference type="PROSITE" id="PS51192">
    <property type="entry name" value="HELICASE_ATP_BIND_1"/>
    <property type="match status" value="1"/>
</dbReference>
<accession>A0ABQ9P434</accession>
<dbReference type="InterPro" id="IPR018957">
    <property type="entry name" value="Znf_C3HC4_RING-type"/>
</dbReference>
<dbReference type="InterPro" id="IPR049730">
    <property type="entry name" value="SNF2/RAD54-like_C"/>
</dbReference>
<organism evidence="12 13">
    <name type="scientific">Coniosporium apollinis</name>
    <dbReference type="NCBI Taxonomy" id="61459"/>
    <lineage>
        <taxon>Eukaryota</taxon>
        <taxon>Fungi</taxon>
        <taxon>Dikarya</taxon>
        <taxon>Ascomycota</taxon>
        <taxon>Pezizomycotina</taxon>
        <taxon>Dothideomycetes</taxon>
        <taxon>Dothideomycetes incertae sedis</taxon>
        <taxon>Coniosporium</taxon>
    </lineage>
</organism>
<keyword evidence="1" id="KW-0479">Metal-binding</keyword>
<dbReference type="Pfam" id="PF00271">
    <property type="entry name" value="Helicase_C"/>
    <property type="match status" value="1"/>
</dbReference>
<evidence type="ECO:0000256" key="3">
    <source>
        <dbReference type="ARBA" id="ARBA00022771"/>
    </source>
</evidence>
<dbReference type="Proteomes" id="UP001172684">
    <property type="component" value="Unassembled WGS sequence"/>
</dbReference>
<evidence type="ECO:0000259" key="9">
    <source>
        <dbReference type="PROSITE" id="PS50089"/>
    </source>
</evidence>
<proteinExistence type="predicted"/>
<keyword evidence="5" id="KW-0862">Zinc</keyword>
<dbReference type="InterPro" id="IPR052583">
    <property type="entry name" value="ATP-helicase/E3_Ub-Ligase"/>
</dbReference>
<reference evidence="12" key="1">
    <citation type="submission" date="2022-10" db="EMBL/GenBank/DDBJ databases">
        <title>Culturing micro-colonial fungi from biological soil crusts in the Mojave desert and describing Neophaeococcomyces mojavensis, and introducing the new genera and species Taxawa tesnikishii.</title>
        <authorList>
            <person name="Kurbessoian T."/>
            <person name="Stajich J.E."/>
        </authorList>
    </citation>
    <scope>NUCLEOTIDE SEQUENCE</scope>
    <source>
        <strain evidence="12">TK_1</strain>
    </source>
</reference>
<dbReference type="InterPro" id="IPR027417">
    <property type="entry name" value="P-loop_NTPase"/>
</dbReference>
<evidence type="ECO:0000256" key="7">
    <source>
        <dbReference type="PROSITE-ProRule" id="PRU00175"/>
    </source>
</evidence>
<name>A0ABQ9P434_9PEZI</name>
<evidence type="ECO:0000256" key="8">
    <source>
        <dbReference type="SAM" id="MobiDB-lite"/>
    </source>
</evidence>
<dbReference type="PROSITE" id="PS00518">
    <property type="entry name" value="ZF_RING_1"/>
    <property type="match status" value="1"/>
</dbReference>
<dbReference type="EMBL" id="JAPDRL010000005">
    <property type="protein sequence ID" value="KAJ9668838.1"/>
    <property type="molecule type" value="Genomic_DNA"/>
</dbReference>
<evidence type="ECO:0000256" key="4">
    <source>
        <dbReference type="ARBA" id="ARBA00022801"/>
    </source>
</evidence>
<evidence type="ECO:0000256" key="2">
    <source>
        <dbReference type="ARBA" id="ARBA00022741"/>
    </source>
</evidence>
<dbReference type="PANTHER" id="PTHR45865:SF1">
    <property type="entry name" value="E3 UBIQUITIN-PROTEIN LIGASE SHPRH"/>
    <property type="match status" value="1"/>
</dbReference>
<dbReference type="PROSITE" id="PS50089">
    <property type="entry name" value="ZF_RING_2"/>
    <property type="match status" value="1"/>
</dbReference>
<dbReference type="SUPFAM" id="SSF52540">
    <property type="entry name" value="P-loop containing nucleoside triphosphate hydrolases"/>
    <property type="match status" value="2"/>
</dbReference>
<dbReference type="Gene3D" id="3.30.40.10">
    <property type="entry name" value="Zinc/RING finger domain, C3HC4 (zinc finger)"/>
    <property type="match status" value="1"/>
</dbReference>
<evidence type="ECO:0000259" key="11">
    <source>
        <dbReference type="PROSITE" id="PS51194"/>
    </source>
</evidence>
<keyword evidence="2" id="KW-0547">Nucleotide-binding</keyword>
<evidence type="ECO:0000256" key="5">
    <source>
        <dbReference type="ARBA" id="ARBA00022833"/>
    </source>
</evidence>
<feature type="domain" description="RING-type" evidence="9">
    <location>
        <begin position="1149"/>
        <end position="1187"/>
    </location>
</feature>
<evidence type="ECO:0000256" key="1">
    <source>
        <dbReference type="ARBA" id="ARBA00022723"/>
    </source>
</evidence>
<gene>
    <name evidence="12" type="ORF">H2201_001084</name>
</gene>
<feature type="compositionally biased region" description="Basic and acidic residues" evidence="8">
    <location>
        <begin position="1481"/>
        <end position="1490"/>
    </location>
</feature>
<dbReference type="InterPro" id="IPR001650">
    <property type="entry name" value="Helicase_C-like"/>
</dbReference>
<keyword evidence="6" id="KW-0067">ATP-binding</keyword>
<dbReference type="Pfam" id="PF26021">
    <property type="entry name" value="Ferritin_C144_05"/>
    <property type="match status" value="1"/>
</dbReference>
<feature type="domain" description="Helicase ATP-binding" evidence="10">
    <location>
        <begin position="341"/>
        <end position="547"/>
    </location>
</feature>
<dbReference type="Gene3D" id="3.40.50.300">
    <property type="entry name" value="P-loop containing nucleotide triphosphate hydrolases"/>
    <property type="match status" value="1"/>
</dbReference>
<protein>
    <submittedName>
        <fullName evidence="12">Uncharacterized protein</fullName>
    </submittedName>
</protein>
<comment type="caution">
    <text evidence="12">The sequence shown here is derived from an EMBL/GenBank/DDBJ whole genome shotgun (WGS) entry which is preliminary data.</text>
</comment>
<dbReference type="Pfam" id="PF00097">
    <property type="entry name" value="zf-C3HC4"/>
    <property type="match status" value="1"/>
</dbReference>
<dbReference type="PANTHER" id="PTHR45865">
    <property type="entry name" value="E3 UBIQUITIN-PROTEIN LIGASE SHPRH FAMILY MEMBER"/>
    <property type="match status" value="1"/>
</dbReference>
<keyword evidence="4" id="KW-0378">Hydrolase</keyword>
<dbReference type="Gene3D" id="3.40.50.10810">
    <property type="entry name" value="Tandem AAA-ATPase domain"/>
    <property type="match status" value="1"/>
</dbReference>
<sequence>MVTVREHASVQAIESSLHSRSGAATPVSDLEKFLDFMAQASPQATRPGAQEPPVKKRRLSKEQSLSTIVDSSALDSNQIPLIRIVVPLGLPDLDVLDQTAWIAIVRGAVPVSLRAAESHSVHQLSLSLAVCEKFEENIHMRLTSPGAQRLLSHLERIPALQTRAAKSSRSKPIVTAQCTIHPPGLRRQTFELEAVIYWTSEVSIIESSVAPSAIKRAEIEADLELLAKYLPNRHAQDAATWSVQDFYENVHVPATDAEVSPRIQTELMESKMYPFQKRAVDWLLRREGVRFEAADLTPLREKTLLEKLESASFNPATDADDRDCYVSHLHGMVLTPETASLYAPPDLRGGILAEEMGLGKTVELIALMCLHTRPPGPPQLESFDVYSDAWVTNSPGTLIVTPPSLIEQWKSEINNHAPHLKVFVYTGLPSVNASQKRIKELSVQNLVRYDVVLTTYSILSREIHYAKAHPQRTLRHEKAYEPRKSPLVEISWWRVCLDEAQMVESGVSQAATVARLIPRCNAWAVSGTPLRKDVQDLLGLLIFLRYEPYCSSKRIWSRINKGLFKEIFGEIALRHSKAKIRHELQLPPQKRVVITVPFTAVEEQNYNHLLQQMCDDLQLKLDGSPASNDWDPTDPLTIQKMRRWLVRLRQTCLHPQVGGRNRKALGRGNAPLRTVAEVLEIMIEQNGTVLRTEEREQVLAQVLRGHIVANAKDDERRSEKALDIYVDGLRLANSMVKDCRQELALEEDKSAALGSGLHSVNESADENTDAEEHTADQAGRVAIARKALRSALEVQHICLFFTATCYYQISSNEQLTNPESEEFHGLQTLEAEYYERAKVVRKELLQEVNARTERRMRKIDSKSQARSFAHVKEVKPLKDLGGIENRKVLEKMDEVGATLNAQIRPLNEWRNKVVKLLLSPLVDREQSQETTGDEYEDSTKAQDELFVYVTALRAIVADRQCAITGQPNPLIDHEMKVGQQQASEGDGHAPELFLKIMEVRDKLKPSRDEASLRSVLAEARGMHGALQWQKDAGSGRAAAEAAVVESHLKEIQHIVTEQTKIVAALDKELNMFTMAMNERVEFYRQLQHISDTVAPYKEELDERLDHEAVHRQLLIEEWRAGNVARLRTKRRFLLHLRDESQSEESARICIICQSGFELGVLTVCGHQYCKECIRLWWNEHRTCPICKRRLHKEDFHDITYKPKELRAHEEQHEPSSPDRRPISPSAASSISLYADISSSTLNEIKAIDLTGSYGTKIDSIARHVIWLRQHDPGCKSIIFSQFSDFLEVLGRAFKEFKIGCTSISDKGGIETFKRDPHAECFLLDARTDSSGLNLVNATYVFLCEPLINPAIELQAIARVHRIGQQRQTTVFMYLTSDTVEEAIYDISVSRRLAHIARRPEHQSQPSSGAATPALQENAIDAANSLEMQQAPLSKLLVQKKGGGEIVENEDLWQCLFSRARVQRAGPSRELEMEVGRHLRAEAAEGREESSGLRVTFRRNDR</sequence>
<dbReference type="SMART" id="SM00487">
    <property type="entry name" value="DEXDc"/>
    <property type="match status" value="1"/>
</dbReference>
<dbReference type="SUPFAM" id="SSF57850">
    <property type="entry name" value="RING/U-box"/>
    <property type="match status" value="1"/>
</dbReference>
<feature type="domain" description="Helicase C-terminal" evidence="11">
    <location>
        <begin position="1259"/>
        <end position="1419"/>
    </location>
</feature>
<feature type="region of interest" description="Disordered" evidence="8">
    <location>
        <begin position="41"/>
        <end position="62"/>
    </location>
</feature>
<evidence type="ECO:0000256" key="6">
    <source>
        <dbReference type="ARBA" id="ARBA00022840"/>
    </source>
</evidence>
<dbReference type="InterPro" id="IPR014001">
    <property type="entry name" value="Helicase_ATP-bd"/>
</dbReference>
<evidence type="ECO:0000259" key="10">
    <source>
        <dbReference type="PROSITE" id="PS51192"/>
    </source>
</evidence>
<dbReference type="PROSITE" id="PS51194">
    <property type="entry name" value="HELICASE_CTER"/>
    <property type="match status" value="1"/>
</dbReference>
<dbReference type="CDD" id="cd18793">
    <property type="entry name" value="SF2_C_SNF"/>
    <property type="match status" value="1"/>
</dbReference>
<keyword evidence="3 7" id="KW-0863">Zinc-finger</keyword>
<dbReference type="InterPro" id="IPR038718">
    <property type="entry name" value="SNF2-like_sf"/>
</dbReference>
<dbReference type="InterPro" id="IPR000330">
    <property type="entry name" value="SNF2_N"/>
</dbReference>
<feature type="region of interest" description="Disordered" evidence="8">
    <location>
        <begin position="1481"/>
        <end position="1501"/>
    </location>
</feature>
<keyword evidence="13" id="KW-1185">Reference proteome</keyword>
<dbReference type="Pfam" id="PF00176">
    <property type="entry name" value="SNF2-rel_dom"/>
    <property type="match status" value="1"/>
</dbReference>
<evidence type="ECO:0000313" key="12">
    <source>
        <dbReference type="EMBL" id="KAJ9668838.1"/>
    </source>
</evidence>
<dbReference type="InterPro" id="IPR059033">
    <property type="entry name" value="C144_05_dom"/>
</dbReference>
<evidence type="ECO:0000313" key="13">
    <source>
        <dbReference type="Proteomes" id="UP001172684"/>
    </source>
</evidence>
<dbReference type="InterPro" id="IPR017907">
    <property type="entry name" value="Znf_RING_CS"/>
</dbReference>